<evidence type="ECO:0000313" key="8">
    <source>
        <dbReference type="Proteomes" id="UP000811246"/>
    </source>
</evidence>
<evidence type="ECO:0000256" key="5">
    <source>
        <dbReference type="SAM" id="MobiDB-lite"/>
    </source>
</evidence>
<comment type="subcellular location">
    <subcellularLocation>
        <location evidence="1">Nucleus</location>
    </subcellularLocation>
</comment>
<reference evidence="7" key="1">
    <citation type="submission" date="2021-01" db="EMBL/GenBank/DDBJ databases">
        <authorList>
            <person name="Lovell J.T."/>
            <person name="Bentley N."/>
            <person name="Bhattarai G."/>
            <person name="Jenkins J.W."/>
            <person name="Sreedasyam A."/>
            <person name="Alarcon Y."/>
            <person name="Bock C."/>
            <person name="Boston L."/>
            <person name="Carlson J."/>
            <person name="Cervantes K."/>
            <person name="Clermont K."/>
            <person name="Krom N."/>
            <person name="Kubenka K."/>
            <person name="Mamidi S."/>
            <person name="Mattison C."/>
            <person name="Monteros M."/>
            <person name="Pisani C."/>
            <person name="Plott C."/>
            <person name="Rajasekar S."/>
            <person name="Rhein H.S."/>
            <person name="Rohla C."/>
            <person name="Song M."/>
            <person name="Hilaire R.S."/>
            <person name="Shu S."/>
            <person name="Wells L."/>
            <person name="Wang X."/>
            <person name="Webber J."/>
            <person name="Heerema R.J."/>
            <person name="Klein P."/>
            <person name="Conner P."/>
            <person name="Grauke L."/>
            <person name="Grimwood J."/>
            <person name="Schmutz J."/>
            <person name="Randall J.J."/>
        </authorList>
    </citation>
    <scope>NUCLEOTIDE SEQUENCE</scope>
    <source>
        <tissue evidence="7">Leaf</tissue>
    </source>
</reference>
<dbReference type="Pfam" id="PF07011">
    <property type="entry name" value="Elf4"/>
    <property type="match status" value="1"/>
</dbReference>
<feature type="region of interest" description="Disordered" evidence="5">
    <location>
        <begin position="138"/>
        <end position="161"/>
    </location>
</feature>
<name>A0A922AMP3_CARIL</name>
<keyword evidence="4" id="KW-0539">Nucleus</keyword>
<dbReference type="PANTHER" id="PTHR33469">
    <property type="entry name" value="PROTEIN ELF4-LIKE 4"/>
    <property type="match status" value="1"/>
</dbReference>
<comment type="similarity">
    <text evidence="2">Belongs to the EARLY FLOWERING 4 family.</text>
</comment>
<protein>
    <recommendedName>
        <fullName evidence="6">Protein EARLY FLOWERING 4 domain-containing protein</fullName>
    </recommendedName>
</protein>
<dbReference type="GO" id="GO:0005634">
    <property type="term" value="C:nucleus"/>
    <property type="evidence" value="ECO:0007669"/>
    <property type="project" value="UniProtKB-SubCell"/>
</dbReference>
<dbReference type="GO" id="GO:0009649">
    <property type="term" value="P:entrainment of circadian clock"/>
    <property type="evidence" value="ECO:0007669"/>
    <property type="project" value="TreeGrafter"/>
</dbReference>
<organism evidence="7 8">
    <name type="scientific">Carya illinoinensis</name>
    <name type="common">Pecan</name>
    <dbReference type="NCBI Taxonomy" id="32201"/>
    <lineage>
        <taxon>Eukaryota</taxon>
        <taxon>Viridiplantae</taxon>
        <taxon>Streptophyta</taxon>
        <taxon>Embryophyta</taxon>
        <taxon>Tracheophyta</taxon>
        <taxon>Spermatophyta</taxon>
        <taxon>Magnoliopsida</taxon>
        <taxon>eudicotyledons</taxon>
        <taxon>Gunneridae</taxon>
        <taxon>Pentapetalae</taxon>
        <taxon>rosids</taxon>
        <taxon>fabids</taxon>
        <taxon>Fagales</taxon>
        <taxon>Juglandaceae</taxon>
        <taxon>Carya</taxon>
    </lineage>
</organism>
<comment type="caution">
    <text evidence="7">The sequence shown here is derived from an EMBL/GenBank/DDBJ whole genome shotgun (WGS) entry which is preliminary data.</text>
</comment>
<evidence type="ECO:0000256" key="1">
    <source>
        <dbReference type="ARBA" id="ARBA00004123"/>
    </source>
</evidence>
<gene>
    <name evidence="7" type="ORF">I3842_13G076000</name>
</gene>
<feature type="region of interest" description="Disordered" evidence="5">
    <location>
        <begin position="21"/>
        <end position="52"/>
    </location>
</feature>
<evidence type="ECO:0000256" key="3">
    <source>
        <dbReference type="ARBA" id="ARBA00023108"/>
    </source>
</evidence>
<evidence type="ECO:0000313" key="7">
    <source>
        <dbReference type="EMBL" id="KAG6681120.1"/>
    </source>
</evidence>
<accession>A0A922AMP3</accession>
<evidence type="ECO:0000256" key="2">
    <source>
        <dbReference type="ARBA" id="ARBA00009514"/>
    </source>
</evidence>
<keyword evidence="3" id="KW-0090">Biological rhythms</keyword>
<feature type="compositionally biased region" description="Basic and acidic residues" evidence="5">
    <location>
        <begin position="146"/>
        <end position="156"/>
    </location>
</feature>
<dbReference type="InterPro" id="IPR040462">
    <property type="entry name" value="EARLY_FLOWERING_4"/>
</dbReference>
<dbReference type="Proteomes" id="UP000811246">
    <property type="component" value="Chromosome 13"/>
</dbReference>
<sequence length="182" mass="21066">MHVGGGLKGSLVVESTMDDTTTVTKPWSRHTVAKSNKKERSEENEMVEDEDEEECDMEVWETLSQSFFQVQSALDQNRTLIQQVNENHQSRIPDNLAKNVELIREINGNISKVLSIYSDLSVNFSSIVRQRRAIMSSRNDTNGSVHGKEERRRLRDCSSTYTRARRRIEDSEFRVEKDDKEQ</sequence>
<dbReference type="PANTHER" id="PTHR33469:SF1">
    <property type="entry name" value="PROTEIN ELF4-LIKE 1"/>
    <property type="match status" value="1"/>
</dbReference>
<dbReference type="EMBL" id="CM031837">
    <property type="protein sequence ID" value="KAG6681120.1"/>
    <property type="molecule type" value="Genomic_DNA"/>
</dbReference>
<dbReference type="GO" id="GO:0048511">
    <property type="term" value="P:rhythmic process"/>
    <property type="evidence" value="ECO:0007669"/>
    <property type="project" value="UniProtKB-KW"/>
</dbReference>
<dbReference type="GO" id="GO:0042753">
    <property type="term" value="P:positive regulation of circadian rhythm"/>
    <property type="evidence" value="ECO:0007669"/>
    <property type="project" value="InterPro"/>
</dbReference>
<evidence type="ECO:0000256" key="4">
    <source>
        <dbReference type="ARBA" id="ARBA00023242"/>
    </source>
</evidence>
<feature type="domain" description="Protein EARLY FLOWERING 4" evidence="6">
    <location>
        <begin position="55"/>
        <end position="132"/>
    </location>
</feature>
<proteinExistence type="inferred from homology"/>
<dbReference type="AlphaFoldDB" id="A0A922AMP3"/>
<evidence type="ECO:0000259" key="6">
    <source>
        <dbReference type="Pfam" id="PF07011"/>
    </source>
</evidence>
<dbReference type="InterPro" id="IPR009741">
    <property type="entry name" value="EARLY_FLOWERING_4_dom"/>
</dbReference>